<dbReference type="SUPFAM" id="SSF48371">
    <property type="entry name" value="ARM repeat"/>
    <property type="match status" value="1"/>
</dbReference>
<protein>
    <recommendedName>
        <fullName evidence="3">Ataxin-10</fullName>
    </recommendedName>
</protein>
<dbReference type="InterPro" id="IPR016024">
    <property type="entry name" value="ARM-type_fold"/>
</dbReference>
<organism evidence="8 9">
    <name type="scientific">Haplochromis burtoni</name>
    <name type="common">Burton's mouthbrooder</name>
    <name type="synonym">Chromis burtoni</name>
    <dbReference type="NCBI Taxonomy" id="8153"/>
    <lineage>
        <taxon>Eukaryota</taxon>
        <taxon>Metazoa</taxon>
        <taxon>Chordata</taxon>
        <taxon>Craniata</taxon>
        <taxon>Vertebrata</taxon>
        <taxon>Euteleostomi</taxon>
        <taxon>Actinopterygii</taxon>
        <taxon>Neopterygii</taxon>
        <taxon>Teleostei</taxon>
        <taxon>Neoteleostei</taxon>
        <taxon>Acanthomorphata</taxon>
        <taxon>Ovalentaria</taxon>
        <taxon>Cichlomorphae</taxon>
        <taxon>Cichliformes</taxon>
        <taxon>Cichlidae</taxon>
        <taxon>African cichlids</taxon>
        <taxon>Pseudocrenilabrinae</taxon>
        <taxon>Haplochromini</taxon>
        <taxon>Haplochromis</taxon>
    </lineage>
</organism>
<dbReference type="InterPro" id="IPR011989">
    <property type="entry name" value="ARM-like"/>
</dbReference>
<dbReference type="GO" id="GO:0051301">
    <property type="term" value="P:cell division"/>
    <property type="evidence" value="ECO:0007669"/>
    <property type="project" value="UniProtKB-KW"/>
</dbReference>
<reference evidence="8" key="2">
    <citation type="submission" date="2025-09" db="UniProtKB">
        <authorList>
            <consortium name="Ensembl"/>
        </authorList>
    </citation>
    <scope>IDENTIFICATION</scope>
</reference>
<keyword evidence="4" id="KW-0132">Cell division</keyword>
<dbReference type="GO" id="GO:0005829">
    <property type="term" value="C:cytosol"/>
    <property type="evidence" value="ECO:0007669"/>
    <property type="project" value="TreeGrafter"/>
</dbReference>
<proteinExistence type="inferred from homology"/>
<evidence type="ECO:0000256" key="1">
    <source>
        <dbReference type="ARBA" id="ARBA00004214"/>
    </source>
</evidence>
<dbReference type="Pfam" id="PF09759">
    <property type="entry name" value="Atx10homo_assoc"/>
    <property type="match status" value="1"/>
</dbReference>
<feature type="domain" description="Ataxin-10" evidence="7">
    <location>
        <begin position="383"/>
        <end position="479"/>
    </location>
</feature>
<dbReference type="GeneTree" id="ENSGT00390000010377"/>
<dbReference type="Gene3D" id="1.25.10.10">
    <property type="entry name" value="Leucine-rich Repeat Variant"/>
    <property type="match status" value="1"/>
</dbReference>
<comment type="function">
    <text evidence="6">May play a role in the regulation of cytokinesis. May play a role in signaling by stimulating protein glycosylation. Induces neuritogenesis by activating the Ras-MAP kinase pathway and is necessary for the survival of cerebellar neurons. Does not appear to play a major role in ciliogenesis.</text>
</comment>
<reference evidence="8" key="1">
    <citation type="submission" date="2025-08" db="UniProtKB">
        <authorList>
            <consortium name="Ensembl"/>
        </authorList>
    </citation>
    <scope>IDENTIFICATION</scope>
</reference>
<name>A0A3Q3BNL1_HAPBU</name>
<dbReference type="InterPro" id="IPR051374">
    <property type="entry name" value="Ataxin-10/CTR86_families"/>
</dbReference>
<sequence>MAASTDIILGTSASIAGILNEKHGPEHLQTLKTFTAALRDVEYRDAVEEKTFSTLVKVLTRLCEELQAAGLDSEDVQTFTLQLQLTAECFRAQRNSCVQSIRNQSLLRELGFIDVSLKLLRFLSTVNMEIPDTIFEPLRCGIQFLGNLAVGNQLCKDDIWMISFPDLFLQLLSTDDEKTVNYTSMVIHTCLDEAKVEDLSKPQNIELALRVMELCRTQPELDWTVLIATQHFLKSSSLVENMYSEMSHHDRVTLLELLLAQLREEGSEDCGIPPSVARFLATSFQKGCGAVLTLATGSASSDEVLQEALTVISLLDVLCEMTSDHKQFMFLQDHPDLLVTTVELLEQVHATGKASKNIFSAAQNFSSFSGDGDSSSYSPVISFKAHLIRLIGNLCHSNTNNQNKVRELEGISLILDNCNIDSNNPFISQWAIFTIRNLLEHNSENQKLIATLERCGTADYSALRELGFLVEERDGTLLLKPVQGSTSRRTRTHRASDIVKQRGYVDILCAAADGSSTAASSRIAHCCGVGQLLQSLSGVITWE</sequence>
<evidence type="ECO:0000256" key="3">
    <source>
        <dbReference type="ARBA" id="ARBA00018804"/>
    </source>
</evidence>
<evidence type="ECO:0000256" key="6">
    <source>
        <dbReference type="ARBA" id="ARBA00045173"/>
    </source>
</evidence>
<dbReference type="InterPro" id="IPR019156">
    <property type="entry name" value="Ataxin-10_domain"/>
</dbReference>
<dbReference type="STRING" id="8153.ENSHBUP00000003106"/>
<dbReference type="Proteomes" id="UP000264840">
    <property type="component" value="Unplaced"/>
</dbReference>
<dbReference type="GO" id="GO:0030496">
    <property type="term" value="C:midbody"/>
    <property type="evidence" value="ECO:0007669"/>
    <property type="project" value="UniProtKB-SubCell"/>
</dbReference>
<keyword evidence="5" id="KW-0131">Cell cycle</keyword>
<evidence type="ECO:0000259" key="7">
    <source>
        <dbReference type="Pfam" id="PF09759"/>
    </source>
</evidence>
<evidence type="ECO:0000256" key="5">
    <source>
        <dbReference type="ARBA" id="ARBA00023306"/>
    </source>
</evidence>
<comment type="similarity">
    <text evidence="2">Belongs to the ataxin-10 family.</text>
</comment>
<evidence type="ECO:0000256" key="4">
    <source>
        <dbReference type="ARBA" id="ARBA00022618"/>
    </source>
</evidence>
<evidence type="ECO:0000256" key="2">
    <source>
        <dbReference type="ARBA" id="ARBA00008384"/>
    </source>
</evidence>
<dbReference type="PANTHER" id="PTHR13255:SF0">
    <property type="entry name" value="ATAXIN-10"/>
    <property type="match status" value="1"/>
</dbReference>
<dbReference type="AlphaFoldDB" id="A0A3Q3BNL1"/>
<dbReference type="PANTHER" id="PTHR13255">
    <property type="entry name" value="ATAXIN-10"/>
    <property type="match status" value="1"/>
</dbReference>
<keyword evidence="9" id="KW-1185">Reference proteome</keyword>
<comment type="subcellular location">
    <subcellularLocation>
        <location evidence="1">Midbody</location>
    </subcellularLocation>
</comment>
<accession>A0A3Q3BNL1</accession>
<dbReference type="GO" id="GO:0031175">
    <property type="term" value="P:neuron projection development"/>
    <property type="evidence" value="ECO:0007669"/>
    <property type="project" value="TreeGrafter"/>
</dbReference>
<evidence type="ECO:0000313" key="9">
    <source>
        <dbReference type="Proteomes" id="UP000264840"/>
    </source>
</evidence>
<dbReference type="Ensembl" id="ENSHBUT00000010952.1">
    <property type="protein sequence ID" value="ENSHBUP00000003106.1"/>
    <property type="gene ID" value="ENSHBUG00000004339.1"/>
</dbReference>
<evidence type="ECO:0000313" key="8">
    <source>
        <dbReference type="Ensembl" id="ENSHBUP00000003106.1"/>
    </source>
</evidence>